<dbReference type="InterPro" id="IPR011009">
    <property type="entry name" value="Kinase-like_dom_sf"/>
</dbReference>
<comment type="caution">
    <text evidence="1">The sequence shown here is derived from an EMBL/GenBank/DDBJ whole genome shotgun (WGS) entry which is preliminary data.</text>
</comment>
<organism evidence="1 2">
    <name type="scientific">Racocetra fulgida</name>
    <dbReference type="NCBI Taxonomy" id="60492"/>
    <lineage>
        <taxon>Eukaryota</taxon>
        <taxon>Fungi</taxon>
        <taxon>Fungi incertae sedis</taxon>
        <taxon>Mucoromycota</taxon>
        <taxon>Glomeromycotina</taxon>
        <taxon>Glomeromycetes</taxon>
        <taxon>Diversisporales</taxon>
        <taxon>Gigasporaceae</taxon>
        <taxon>Racocetra</taxon>
    </lineage>
</organism>
<dbReference type="EMBL" id="CAJVPZ010012483">
    <property type="protein sequence ID" value="CAG8640201.1"/>
    <property type="molecule type" value="Genomic_DNA"/>
</dbReference>
<evidence type="ECO:0000313" key="2">
    <source>
        <dbReference type="Proteomes" id="UP000789396"/>
    </source>
</evidence>
<dbReference type="SUPFAM" id="SSF56112">
    <property type="entry name" value="Protein kinase-like (PK-like)"/>
    <property type="match status" value="1"/>
</dbReference>
<proteinExistence type="predicted"/>
<reference evidence="1" key="1">
    <citation type="submission" date="2021-06" db="EMBL/GenBank/DDBJ databases">
        <authorList>
            <person name="Kallberg Y."/>
            <person name="Tangrot J."/>
            <person name="Rosling A."/>
        </authorList>
    </citation>
    <scope>NUCLEOTIDE SEQUENCE</scope>
    <source>
        <strain evidence="1">IN212</strain>
    </source>
</reference>
<dbReference type="AlphaFoldDB" id="A0A9N9H0N5"/>
<dbReference type="Proteomes" id="UP000789396">
    <property type="component" value="Unassembled WGS sequence"/>
</dbReference>
<evidence type="ECO:0000313" key="1">
    <source>
        <dbReference type="EMBL" id="CAG8640201.1"/>
    </source>
</evidence>
<gene>
    <name evidence="1" type="ORF">RFULGI_LOCUS8054</name>
</gene>
<dbReference type="Gene3D" id="3.30.200.20">
    <property type="entry name" value="Phosphorylase Kinase, domain 1"/>
    <property type="match status" value="1"/>
</dbReference>
<protein>
    <submittedName>
        <fullName evidence="1">4529_t:CDS:1</fullName>
    </submittedName>
</protein>
<keyword evidence="2" id="KW-1185">Reference proteome</keyword>
<dbReference type="OrthoDB" id="2444716at2759"/>
<accession>A0A9N9H0N5</accession>
<name>A0A9N9H0N5_9GLOM</name>
<sequence length="67" mass="7991">MDPSEWLRKSITEKHINFYHYSDFVNREKTNEGGFGTIQKAEWKGYGLFVALKSLKINENYEKFVKE</sequence>
<feature type="non-terminal residue" evidence="1">
    <location>
        <position position="67"/>
    </location>
</feature>